<sequence length="145" mass="16519">MKTLAVIFLFLLCSKSYGQIDTSSIYKKADYIIKLIESKNIDSLIINSTDSIRCILCNETGIEKYIDSKTFFTDRIQEIITPALISKLKTAPKSIVRQSEPYLSYIVYYRIIAKDEIAPGHEGVDFGIWLRSDDHLKFTALDTVP</sequence>
<evidence type="ECO:0000313" key="1">
    <source>
        <dbReference type="EMBL" id="SNV51476.1"/>
    </source>
</evidence>
<reference evidence="1 2" key="1">
    <citation type="submission" date="2017-06" db="EMBL/GenBank/DDBJ databases">
        <authorList>
            <consortium name="Pathogen Informatics"/>
        </authorList>
    </citation>
    <scope>NUCLEOTIDE SEQUENCE [LARGE SCALE GENOMIC DNA]</scope>
    <source>
        <strain evidence="1 2">NCTC12149</strain>
    </source>
</reference>
<organism evidence="1 2">
    <name type="scientific">Sphingobacterium mizutaii</name>
    <dbReference type="NCBI Taxonomy" id="1010"/>
    <lineage>
        <taxon>Bacteria</taxon>
        <taxon>Pseudomonadati</taxon>
        <taxon>Bacteroidota</taxon>
        <taxon>Sphingobacteriia</taxon>
        <taxon>Sphingobacteriales</taxon>
        <taxon>Sphingobacteriaceae</taxon>
        <taxon>Sphingobacterium</taxon>
    </lineage>
</organism>
<dbReference type="RefSeq" id="WP_093097169.1">
    <property type="nucleotide sequence ID" value="NZ_FNGK01000001.1"/>
</dbReference>
<dbReference type="KEGG" id="smiz:4412673_02409"/>
<name>A0AAJ4XD62_9SPHI</name>
<dbReference type="Proteomes" id="UP000215355">
    <property type="component" value="Chromosome 1"/>
</dbReference>
<protein>
    <submittedName>
        <fullName evidence="1">Uncharacterized protein</fullName>
    </submittedName>
</protein>
<gene>
    <name evidence="1" type="ORF">SAMEA4412673_02409</name>
</gene>
<dbReference type="EMBL" id="LT906468">
    <property type="protein sequence ID" value="SNV51476.1"/>
    <property type="molecule type" value="Genomic_DNA"/>
</dbReference>
<evidence type="ECO:0000313" key="2">
    <source>
        <dbReference type="Proteomes" id="UP000215355"/>
    </source>
</evidence>
<proteinExistence type="predicted"/>
<dbReference type="AlphaFoldDB" id="A0AAJ4XD62"/>
<accession>A0AAJ4XD62</accession>